<keyword evidence="7" id="KW-0998">Cell outer membrane</keyword>
<comment type="subcellular location">
    <subcellularLocation>
        <location evidence="1">Cell outer membrane</location>
    </subcellularLocation>
</comment>
<evidence type="ECO:0000313" key="11">
    <source>
        <dbReference type="EMBL" id="MBB5141949.1"/>
    </source>
</evidence>
<keyword evidence="4" id="KW-1134">Transmembrane beta strand</keyword>
<dbReference type="Gene3D" id="1.20.1600.10">
    <property type="entry name" value="Outer membrane efflux proteins (OEP)"/>
    <property type="match status" value="2"/>
</dbReference>
<dbReference type="PANTHER" id="PTHR30026">
    <property type="entry name" value="OUTER MEMBRANE PROTEIN TOLC"/>
    <property type="match status" value="1"/>
</dbReference>
<organism evidence="11 12">
    <name type="scientific">Desulfovibrio intestinalis</name>
    <dbReference type="NCBI Taxonomy" id="58621"/>
    <lineage>
        <taxon>Bacteria</taxon>
        <taxon>Pseudomonadati</taxon>
        <taxon>Thermodesulfobacteriota</taxon>
        <taxon>Desulfovibrionia</taxon>
        <taxon>Desulfovibrionales</taxon>
        <taxon>Desulfovibrionaceae</taxon>
        <taxon>Desulfovibrio</taxon>
    </lineage>
</organism>
<gene>
    <name evidence="11" type="ORF">HNQ38_000012</name>
</gene>
<evidence type="ECO:0000313" key="12">
    <source>
        <dbReference type="Proteomes" id="UP000539075"/>
    </source>
</evidence>
<protein>
    <submittedName>
        <fullName evidence="11">Adhesin transport system outer membrane protein</fullName>
    </submittedName>
</protein>
<dbReference type="AlphaFoldDB" id="A0A7W8FCT3"/>
<evidence type="ECO:0000256" key="10">
    <source>
        <dbReference type="SAM" id="SignalP"/>
    </source>
</evidence>
<keyword evidence="12" id="KW-1185">Reference proteome</keyword>
<feature type="coiled-coil region" evidence="8">
    <location>
        <begin position="164"/>
        <end position="222"/>
    </location>
</feature>
<comment type="caution">
    <text evidence="11">The sequence shown here is derived from an EMBL/GenBank/DDBJ whole genome shotgun (WGS) entry which is preliminary data.</text>
</comment>
<evidence type="ECO:0000256" key="4">
    <source>
        <dbReference type="ARBA" id="ARBA00022452"/>
    </source>
</evidence>
<feature type="chain" id="PRO_5031139880" evidence="10">
    <location>
        <begin position="22"/>
        <end position="466"/>
    </location>
</feature>
<keyword evidence="10" id="KW-0732">Signal</keyword>
<dbReference type="RefSeq" id="WP_183717063.1">
    <property type="nucleotide sequence ID" value="NZ_JACHGO010000001.1"/>
</dbReference>
<name>A0A7W8FCT3_9BACT</name>
<dbReference type="GO" id="GO:0015288">
    <property type="term" value="F:porin activity"/>
    <property type="evidence" value="ECO:0007669"/>
    <property type="project" value="TreeGrafter"/>
</dbReference>
<dbReference type="Pfam" id="PF02321">
    <property type="entry name" value="OEP"/>
    <property type="match status" value="2"/>
</dbReference>
<dbReference type="NCBIfam" id="TIGR01844">
    <property type="entry name" value="type_I_sec_TolC"/>
    <property type="match status" value="1"/>
</dbReference>
<dbReference type="PANTHER" id="PTHR30026:SF22">
    <property type="entry name" value="OUTER MEMBRANE EFFLUX PROTEIN"/>
    <property type="match status" value="1"/>
</dbReference>
<dbReference type="InterPro" id="IPR051906">
    <property type="entry name" value="TolC-like"/>
</dbReference>
<keyword evidence="5" id="KW-0812">Transmembrane</keyword>
<dbReference type="InterPro" id="IPR003423">
    <property type="entry name" value="OMP_efflux"/>
</dbReference>
<evidence type="ECO:0000256" key="3">
    <source>
        <dbReference type="ARBA" id="ARBA00022448"/>
    </source>
</evidence>
<dbReference type="SUPFAM" id="SSF56954">
    <property type="entry name" value="Outer membrane efflux proteins (OEP)"/>
    <property type="match status" value="1"/>
</dbReference>
<dbReference type="Proteomes" id="UP000539075">
    <property type="component" value="Unassembled WGS sequence"/>
</dbReference>
<evidence type="ECO:0000256" key="7">
    <source>
        <dbReference type="ARBA" id="ARBA00023237"/>
    </source>
</evidence>
<proteinExistence type="inferred from homology"/>
<accession>A0A7W8FCT3</accession>
<evidence type="ECO:0000256" key="5">
    <source>
        <dbReference type="ARBA" id="ARBA00022692"/>
    </source>
</evidence>
<feature type="region of interest" description="Disordered" evidence="9">
    <location>
        <begin position="441"/>
        <end position="466"/>
    </location>
</feature>
<keyword evidence="8" id="KW-0175">Coiled coil</keyword>
<evidence type="ECO:0000256" key="9">
    <source>
        <dbReference type="SAM" id="MobiDB-lite"/>
    </source>
</evidence>
<dbReference type="InterPro" id="IPR010130">
    <property type="entry name" value="T1SS_OMP_TolC"/>
</dbReference>
<evidence type="ECO:0000256" key="6">
    <source>
        <dbReference type="ARBA" id="ARBA00023136"/>
    </source>
</evidence>
<reference evidence="11 12" key="1">
    <citation type="submission" date="2020-08" db="EMBL/GenBank/DDBJ databases">
        <title>Genomic Encyclopedia of Type Strains, Phase IV (KMG-IV): sequencing the most valuable type-strain genomes for metagenomic binning, comparative biology and taxonomic classification.</title>
        <authorList>
            <person name="Goeker M."/>
        </authorList>
    </citation>
    <scope>NUCLEOTIDE SEQUENCE [LARGE SCALE GENOMIC DNA]</scope>
    <source>
        <strain evidence="11 12">DSM 11275</strain>
    </source>
</reference>
<evidence type="ECO:0000256" key="1">
    <source>
        <dbReference type="ARBA" id="ARBA00004442"/>
    </source>
</evidence>
<keyword evidence="3" id="KW-0813">Transport</keyword>
<dbReference type="GO" id="GO:1990281">
    <property type="term" value="C:efflux pump complex"/>
    <property type="evidence" value="ECO:0007669"/>
    <property type="project" value="TreeGrafter"/>
</dbReference>
<feature type="signal peptide" evidence="10">
    <location>
        <begin position="1"/>
        <end position="21"/>
    </location>
</feature>
<dbReference type="GO" id="GO:0015562">
    <property type="term" value="F:efflux transmembrane transporter activity"/>
    <property type="evidence" value="ECO:0007669"/>
    <property type="project" value="InterPro"/>
</dbReference>
<comment type="similarity">
    <text evidence="2">Belongs to the outer membrane factor (OMF) (TC 1.B.17) family.</text>
</comment>
<sequence>MKQYLSYLLTLVLLVPAAATAAEQTYPLPPAGQAITVEDSVYGVLRTNRALRGMQENRNVLEHEVDRAKAGFGPRVDVTGRAGGSVLSDSSTRGRDLDTQMWGLAGVSAQLVQPIWDGFATRSRVRTAKSTLESVKHRVFDTATSMSLEGIISHIDVLRRRKILSLAEMNVTQHKALVNQAQERANLGADTAADVTQARSRLQRALSSLSEAKAALLVAEERYTRLTGLPATGKLAPVTMPPELYQGPDAVLTQAEQSNPKLAAYMQDIRAARGERELADSAFYPTLNLEAGPNYTDRGGASDRWIYSFDVLGVVRWNIFNSGADLAERRAASARIRQSRQVMYDFIDELKLDIESTWTNYQAAQEQFSHYSKAVEYSKYTRSAYIEQFQIGKRSILDVLDTESELFNSSTQAETARGNILVGAYRLSALSGNLLPQMSINTGPLAQNPPKDAADPREEFAPGWFD</sequence>
<evidence type="ECO:0000256" key="2">
    <source>
        <dbReference type="ARBA" id="ARBA00007613"/>
    </source>
</evidence>
<dbReference type="GO" id="GO:0009279">
    <property type="term" value="C:cell outer membrane"/>
    <property type="evidence" value="ECO:0007669"/>
    <property type="project" value="UniProtKB-SubCell"/>
</dbReference>
<dbReference type="EMBL" id="JACHGO010000001">
    <property type="protein sequence ID" value="MBB5141949.1"/>
    <property type="molecule type" value="Genomic_DNA"/>
</dbReference>
<evidence type="ECO:0000256" key="8">
    <source>
        <dbReference type="SAM" id="Coils"/>
    </source>
</evidence>
<keyword evidence="6" id="KW-0472">Membrane</keyword>